<name>A0A9P0PFM0_ACAOB</name>
<feature type="non-terminal residue" evidence="1">
    <location>
        <position position="109"/>
    </location>
</feature>
<gene>
    <name evidence="1" type="ORF">ACAOBT_LOCUS14524</name>
</gene>
<keyword evidence="2" id="KW-1185">Reference proteome</keyword>
<evidence type="ECO:0000313" key="1">
    <source>
        <dbReference type="EMBL" id="CAH1981488.1"/>
    </source>
</evidence>
<organism evidence="1 2">
    <name type="scientific">Acanthoscelides obtectus</name>
    <name type="common">Bean weevil</name>
    <name type="synonym">Bruchus obtectus</name>
    <dbReference type="NCBI Taxonomy" id="200917"/>
    <lineage>
        <taxon>Eukaryota</taxon>
        <taxon>Metazoa</taxon>
        <taxon>Ecdysozoa</taxon>
        <taxon>Arthropoda</taxon>
        <taxon>Hexapoda</taxon>
        <taxon>Insecta</taxon>
        <taxon>Pterygota</taxon>
        <taxon>Neoptera</taxon>
        <taxon>Endopterygota</taxon>
        <taxon>Coleoptera</taxon>
        <taxon>Polyphaga</taxon>
        <taxon>Cucujiformia</taxon>
        <taxon>Chrysomeloidea</taxon>
        <taxon>Chrysomelidae</taxon>
        <taxon>Bruchinae</taxon>
        <taxon>Bruchini</taxon>
        <taxon>Acanthoscelides</taxon>
    </lineage>
</organism>
<protein>
    <submittedName>
        <fullName evidence="1">Uncharacterized protein</fullName>
    </submittedName>
</protein>
<sequence length="109" mass="11904">EYKYRGQKLNGDTGDRPVLRDVRSLGTQELGPSGWSPKAERILGPYYATEKMREPADSDIFDLLANENTDRVVSPCSKVQRCTLQTVADLPIGAVGPGLGWPDIRGGQS</sequence>
<dbReference type="Proteomes" id="UP001152888">
    <property type="component" value="Unassembled WGS sequence"/>
</dbReference>
<reference evidence="1" key="1">
    <citation type="submission" date="2022-03" db="EMBL/GenBank/DDBJ databases">
        <authorList>
            <person name="Sayadi A."/>
        </authorList>
    </citation>
    <scope>NUCLEOTIDE SEQUENCE</scope>
</reference>
<accession>A0A9P0PFM0</accession>
<dbReference type="AlphaFoldDB" id="A0A9P0PFM0"/>
<comment type="caution">
    <text evidence="1">The sequence shown here is derived from an EMBL/GenBank/DDBJ whole genome shotgun (WGS) entry which is preliminary data.</text>
</comment>
<evidence type="ECO:0000313" key="2">
    <source>
        <dbReference type="Proteomes" id="UP001152888"/>
    </source>
</evidence>
<proteinExistence type="predicted"/>
<dbReference type="EMBL" id="CAKOFQ010006909">
    <property type="protein sequence ID" value="CAH1981488.1"/>
    <property type="molecule type" value="Genomic_DNA"/>
</dbReference>